<sequence length="99" mass="11426">MLIKLLLFTIVALLIVNSEALKRLSKHKSKDFVRHLGQQSALRVVAAKQLALMSHGEMLSKHHHQEAEKQNRIQNDEYNADDLEAHSSHYVADYPDYYD</sequence>
<reference evidence="3" key="1">
    <citation type="submission" date="2016-10" db="EMBL/GenBank/DDBJ databases">
        <title>The assassin bug Pristhesancus plagipennis produces two different types of venom.</title>
        <authorList>
            <person name="Walker A.A."/>
            <person name="Herzig V."/>
            <person name="Jin J."/>
            <person name="Fry B.G."/>
            <person name="King G.F."/>
        </authorList>
    </citation>
    <scope>NUCLEOTIDE SEQUENCE</scope>
    <source>
        <tissue evidence="3">Venom/labial glands</tissue>
    </source>
</reference>
<keyword evidence="2" id="KW-0732">Signal</keyword>
<feature type="compositionally biased region" description="Basic and acidic residues" evidence="1">
    <location>
        <begin position="65"/>
        <end position="75"/>
    </location>
</feature>
<proteinExistence type="evidence at transcript level"/>
<feature type="chain" id="PRO_5014907607" evidence="2">
    <location>
        <begin position="21"/>
        <end position="99"/>
    </location>
</feature>
<protein>
    <submittedName>
        <fullName evidence="3">Uncharacterized protein</fullName>
    </submittedName>
</protein>
<evidence type="ECO:0000256" key="2">
    <source>
        <dbReference type="SAM" id="SignalP"/>
    </source>
</evidence>
<feature type="region of interest" description="Disordered" evidence="1">
    <location>
        <begin position="59"/>
        <end position="99"/>
    </location>
</feature>
<accession>A0A2K8JP37</accession>
<name>A0A2K8JP37_PRIPG</name>
<evidence type="ECO:0000256" key="1">
    <source>
        <dbReference type="SAM" id="MobiDB-lite"/>
    </source>
</evidence>
<feature type="signal peptide" evidence="2">
    <location>
        <begin position="1"/>
        <end position="20"/>
    </location>
</feature>
<dbReference type="EMBL" id="KY031042">
    <property type="protein sequence ID" value="ATU82793.1"/>
    <property type="molecule type" value="mRNA"/>
</dbReference>
<dbReference type="AlphaFoldDB" id="A0A2K8JP37"/>
<organism evidence="3">
    <name type="scientific">Pristhesancus plagipennis</name>
    <name type="common">Common assassin bug</name>
    <dbReference type="NCBI Taxonomy" id="1955184"/>
    <lineage>
        <taxon>Eukaryota</taxon>
        <taxon>Metazoa</taxon>
        <taxon>Ecdysozoa</taxon>
        <taxon>Arthropoda</taxon>
        <taxon>Hexapoda</taxon>
        <taxon>Insecta</taxon>
        <taxon>Pterygota</taxon>
        <taxon>Neoptera</taxon>
        <taxon>Paraneoptera</taxon>
        <taxon>Hemiptera</taxon>
        <taxon>Heteroptera</taxon>
        <taxon>Panheteroptera</taxon>
        <taxon>Cimicomorpha</taxon>
        <taxon>Reduviidae</taxon>
        <taxon>Harpactorinae</taxon>
        <taxon>Harpactorini</taxon>
        <taxon>Pristhesancus</taxon>
    </lineage>
</organism>
<evidence type="ECO:0000313" key="3">
    <source>
        <dbReference type="EMBL" id="ATU82793.1"/>
    </source>
</evidence>